<gene>
    <name evidence="2" type="ORF">H9L16_03355</name>
</gene>
<dbReference type="PROSITE" id="PS51819">
    <property type="entry name" value="VOC"/>
    <property type="match status" value="1"/>
</dbReference>
<dbReference type="KEGG" id="tcn:H9L16_03355"/>
<dbReference type="SUPFAM" id="SSF54593">
    <property type="entry name" value="Glyoxalase/Bleomycin resistance protein/Dihydroxybiphenyl dioxygenase"/>
    <property type="match status" value="1"/>
</dbReference>
<name>A0A7G9SS37_9GAMM</name>
<organism evidence="2 3">
    <name type="scientific">Thermomonas carbonis</name>
    <dbReference type="NCBI Taxonomy" id="1463158"/>
    <lineage>
        <taxon>Bacteria</taxon>
        <taxon>Pseudomonadati</taxon>
        <taxon>Pseudomonadota</taxon>
        <taxon>Gammaproteobacteria</taxon>
        <taxon>Lysobacterales</taxon>
        <taxon>Lysobacteraceae</taxon>
        <taxon>Thermomonas</taxon>
    </lineage>
</organism>
<keyword evidence="2" id="KW-0560">Oxidoreductase</keyword>
<feature type="domain" description="VOC" evidence="1">
    <location>
        <begin position="3"/>
        <end position="127"/>
    </location>
</feature>
<dbReference type="Gene3D" id="3.10.180.10">
    <property type="entry name" value="2,3-Dihydroxybiphenyl 1,2-Dioxygenase, domain 1"/>
    <property type="match status" value="1"/>
</dbReference>
<reference evidence="2 3" key="1">
    <citation type="submission" date="2020-08" db="EMBL/GenBank/DDBJ databases">
        <title>Genome sequence of Thermomonas carbonis KCTC 42013T.</title>
        <authorList>
            <person name="Hyun D.-W."/>
            <person name="Bae J.-W."/>
        </authorList>
    </citation>
    <scope>NUCLEOTIDE SEQUENCE [LARGE SCALE GENOMIC DNA]</scope>
    <source>
        <strain evidence="2 3">KCTC 42013</strain>
    </source>
</reference>
<dbReference type="InterPro" id="IPR037523">
    <property type="entry name" value="VOC_core"/>
</dbReference>
<dbReference type="Proteomes" id="UP000515804">
    <property type="component" value="Chromosome"/>
</dbReference>
<dbReference type="PANTHER" id="PTHR36503">
    <property type="entry name" value="BLR2520 PROTEIN"/>
    <property type="match status" value="1"/>
</dbReference>
<dbReference type="InterPro" id="IPR029068">
    <property type="entry name" value="Glyas_Bleomycin-R_OHBP_Dase"/>
</dbReference>
<dbReference type="GO" id="GO:0051213">
    <property type="term" value="F:dioxygenase activity"/>
    <property type="evidence" value="ECO:0007669"/>
    <property type="project" value="UniProtKB-KW"/>
</dbReference>
<evidence type="ECO:0000313" key="3">
    <source>
        <dbReference type="Proteomes" id="UP000515804"/>
    </source>
</evidence>
<accession>A0A7G9SS37</accession>
<sequence length="135" mass="15061">MPRNLYVNLPVKDLERTVDFFAALGFSFNPMFTDENATCMIINDSTSVMLLVESYFATFTKKPIADAHAATETLLAISVDSRAEVDDFVARAIAKGAVEYAEPKDLGFMYQRGIADLDGHQWEVFFMDESQFPGA</sequence>
<dbReference type="AlphaFoldDB" id="A0A7G9SS37"/>
<dbReference type="EMBL" id="CP060719">
    <property type="protein sequence ID" value="QNN70662.1"/>
    <property type="molecule type" value="Genomic_DNA"/>
</dbReference>
<evidence type="ECO:0000259" key="1">
    <source>
        <dbReference type="PROSITE" id="PS51819"/>
    </source>
</evidence>
<keyword evidence="2" id="KW-0223">Dioxygenase</keyword>
<protein>
    <submittedName>
        <fullName evidence="2">Glyoxalase/bleomycin resistance/extradiol dioxygenase family protein</fullName>
    </submittedName>
</protein>
<dbReference type="InterPro" id="IPR053863">
    <property type="entry name" value="Glyoxy/Ble-like_N"/>
</dbReference>
<dbReference type="Pfam" id="PF22677">
    <property type="entry name" value="Ble-like_N"/>
    <property type="match status" value="1"/>
</dbReference>
<proteinExistence type="predicted"/>
<keyword evidence="3" id="KW-1185">Reference proteome</keyword>
<evidence type="ECO:0000313" key="2">
    <source>
        <dbReference type="EMBL" id="QNN70662.1"/>
    </source>
</evidence>
<dbReference type="PANTHER" id="PTHR36503:SF2">
    <property type="entry name" value="BLR2408 PROTEIN"/>
    <property type="match status" value="1"/>
</dbReference>